<proteinExistence type="predicted"/>
<accession>A0A645G702</accession>
<evidence type="ECO:0000259" key="5">
    <source>
        <dbReference type="PROSITE" id="PS01124"/>
    </source>
</evidence>
<evidence type="ECO:0000256" key="4">
    <source>
        <dbReference type="ARBA" id="ARBA00023163"/>
    </source>
</evidence>
<evidence type="ECO:0000313" key="7">
    <source>
        <dbReference type="EMBL" id="MPN21579.1"/>
    </source>
</evidence>
<dbReference type="PRINTS" id="PR00032">
    <property type="entry name" value="HTHARAC"/>
</dbReference>
<keyword evidence="2" id="KW-0805">Transcription regulation</keyword>
<sequence>MEAISILDKENIDIVICDIMMPVMDGLEFCRTMKENIKYSHIPVILLTARTNLESKIEGINCGADEYIEKPYSTEYLLARIENLLENRRKMQEIFRNSPELAYQNITHSKADEDFLQKLIAIIHDNLDEPDLNIDMLAAEIAVSRSTLYRKVKNVSELSPNDFIMLIRLKKAAELIKEKQYQISEIAYMVGFSSPNYFSKCFYKQFGVSPKDF</sequence>
<keyword evidence="3" id="KW-0238">DNA-binding</keyword>
<dbReference type="InterPro" id="IPR001789">
    <property type="entry name" value="Sig_transdc_resp-reg_receiver"/>
</dbReference>
<dbReference type="GO" id="GO:0000155">
    <property type="term" value="F:phosphorelay sensor kinase activity"/>
    <property type="evidence" value="ECO:0007669"/>
    <property type="project" value="TreeGrafter"/>
</dbReference>
<dbReference type="InterPro" id="IPR020449">
    <property type="entry name" value="Tscrpt_reg_AraC-type_HTH"/>
</dbReference>
<dbReference type="PANTHER" id="PTHR43547">
    <property type="entry name" value="TWO-COMPONENT HISTIDINE KINASE"/>
    <property type="match status" value="1"/>
</dbReference>
<dbReference type="SMART" id="SM00448">
    <property type="entry name" value="REC"/>
    <property type="match status" value="1"/>
</dbReference>
<dbReference type="SUPFAM" id="SSF52172">
    <property type="entry name" value="CheY-like"/>
    <property type="match status" value="1"/>
</dbReference>
<dbReference type="InterPro" id="IPR018060">
    <property type="entry name" value="HTH_AraC"/>
</dbReference>
<dbReference type="AlphaFoldDB" id="A0A645G702"/>
<keyword evidence="4" id="KW-0804">Transcription</keyword>
<organism evidence="7">
    <name type="scientific">bioreactor metagenome</name>
    <dbReference type="NCBI Taxonomy" id="1076179"/>
    <lineage>
        <taxon>unclassified sequences</taxon>
        <taxon>metagenomes</taxon>
        <taxon>ecological metagenomes</taxon>
    </lineage>
</organism>
<feature type="domain" description="Response regulatory" evidence="6">
    <location>
        <begin position="1"/>
        <end position="85"/>
    </location>
</feature>
<dbReference type="GO" id="GO:0003700">
    <property type="term" value="F:DNA-binding transcription factor activity"/>
    <property type="evidence" value="ECO:0007669"/>
    <property type="project" value="InterPro"/>
</dbReference>
<dbReference type="SMART" id="SM00342">
    <property type="entry name" value="HTH_ARAC"/>
    <property type="match status" value="1"/>
</dbReference>
<dbReference type="SUPFAM" id="SSF46689">
    <property type="entry name" value="Homeodomain-like"/>
    <property type="match status" value="1"/>
</dbReference>
<gene>
    <name evidence="7" type="primary">rhaS_131</name>
    <name evidence="7" type="ORF">SDC9_168959</name>
</gene>
<evidence type="ECO:0000256" key="1">
    <source>
        <dbReference type="ARBA" id="ARBA00022553"/>
    </source>
</evidence>
<name>A0A645G702_9ZZZZ</name>
<dbReference type="InterPro" id="IPR009057">
    <property type="entry name" value="Homeodomain-like_sf"/>
</dbReference>
<evidence type="ECO:0000259" key="6">
    <source>
        <dbReference type="PROSITE" id="PS50110"/>
    </source>
</evidence>
<feature type="domain" description="HTH araC/xylS-type" evidence="5">
    <location>
        <begin position="117"/>
        <end position="213"/>
    </location>
</feature>
<dbReference type="Gene3D" id="1.10.10.60">
    <property type="entry name" value="Homeodomain-like"/>
    <property type="match status" value="1"/>
</dbReference>
<comment type="caution">
    <text evidence="7">The sequence shown here is derived from an EMBL/GenBank/DDBJ whole genome shotgun (WGS) entry which is preliminary data.</text>
</comment>
<evidence type="ECO:0000256" key="2">
    <source>
        <dbReference type="ARBA" id="ARBA00023015"/>
    </source>
</evidence>
<dbReference type="PROSITE" id="PS01124">
    <property type="entry name" value="HTH_ARAC_FAMILY_2"/>
    <property type="match status" value="1"/>
</dbReference>
<dbReference type="PROSITE" id="PS50110">
    <property type="entry name" value="RESPONSE_REGULATORY"/>
    <property type="match status" value="1"/>
</dbReference>
<dbReference type="Gene3D" id="3.40.50.2300">
    <property type="match status" value="1"/>
</dbReference>
<dbReference type="PANTHER" id="PTHR43547:SF2">
    <property type="entry name" value="HYBRID SIGNAL TRANSDUCTION HISTIDINE KINASE C"/>
    <property type="match status" value="1"/>
</dbReference>
<dbReference type="InterPro" id="IPR011006">
    <property type="entry name" value="CheY-like_superfamily"/>
</dbReference>
<keyword evidence="1" id="KW-0597">Phosphoprotein</keyword>
<dbReference type="EMBL" id="VSSQ01069583">
    <property type="protein sequence ID" value="MPN21579.1"/>
    <property type="molecule type" value="Genomic_DNA"/>
</dbReference>
<dbReference type="Pfam" id="PF00072">
    <property type="entry name" value="Response_reg"/>
    <property type="match status" value="1"/>
</dbReference>
<dbReference type="GO" id="GO:0043565">
    <property type="term" value="F:sequence-specific DNA binding"/>
    <property type="evidence" value="ECO:0007669"/>
    <property type="project" value="InterPro"/>
</dbReference>
<dbReference type="FunFam" id="1.10.10.60:FF:000284">
    <property type="entry name" value="Two-component system sensor histidine kinase/response regulator"/>
    <property type="match status" value="1"/>
</dbReference>
<dbReference type="Pfam" id="PF12833">
    <property type="entry name" value="HTH_18"/>
    <property type="match status" value="1"/>
</dbReference>
<evidence type="ECO:0000256" key="3">
    <source>
        <dbReference type="ARBA" id="ARBA00023125"/>
    </source>
</evidence>
<protein>
    <submittedName>
        <fullName evidence="7">HTH-type transcriptional activator RhaS</fullName>
    </submittedName>
</protein>
<reference evidence="7" key="1">
    <citation type="submission" date="2019-08" db="EMBL/GenBank/DDBJ databases">
        <authorList>
            <person name="Kucharzyk K."/>
            <person name="Murdoch R.W."/>
            <person name="Higgins S."/>
            <person name="Loffler F."/>
        </authorList>
    </citation>
    <scope>NUCLEOTIDE SEQUENCE</scope>
</reference>